<dbReference type="RefSeq" id="WP_186957001.1">
    <property type="nucleotide sequence ID" value="NZ_JACOFX010000028.1"/>
</dbReference>
<dbReference type="SMART" id="SM00388">
    <property type="entry name" value="HisKA"/>
    <property type="match status" value="1"/>
</dbReference>
<sequence length="596" mass="65333">MNSSATAKEPDDIELKVLVDQAKAFDSSLVVGRLGSSAVALLVAWLFRDSGQHAYIWLWFGTLVVFNIISPYYWFAQGRANLDVSNAQWRLRAITVSSLISGLLWVAGVFLLWIPGNFEAQMLVIFTIFGVASVSLPALNAHLPAFYCFFLPCVSSVPLISLWYYDKYSDTVAIAFAFILLLNSLLAIKMHRSLVDSIRKHYVAVKLAKELQKQKEIAEAAVHLKSRFLAAASHDLRQPMHAMNLYLGGLAYANLQPEARAILNNARVCADNMDKMFSALLDLSQLDASVIEAKFSNFPIAVILNKIKVEFSNQAQAKGLILRVAPCSAHVHADLHLLENIVRNFVSNALRYTQCGKVLLGCRRCAAGLRIAVYDTGIGIDKEEQGKIFEEYYQVGNHQRANARGLGLGLAIVQRQARIMGTAITVVSEPGRGSMFSITVQTSHESIAETPQANQMPELHTDSLHGVFIAIIDDEELILNASSLLLSQWGCTVLTANSGAVMLAQLANVERAPDLIICDHRLHGTATGMDVICSLRHEFNREIPALLITGDTSPDKVKLLMSTGLPVLHKPLQGHALHAAVLKLVNAGPKSAHQEN</sequence>
<evidence type="ECO:0000256" key="1">
    <source>
        <dbReference type="ARBA" id="ARBA00000085"/>
    </source>
</evidence>
<keyword evidence="11" id="KW-1185">Reference proteome</keyword>
<dbReference type="EC" id="2.7.13.3" evidence="2"/>
<evidence type="ECO:0000256" key="6">
    <source>
        <dbReference type="PROSITE-ProRule" id="PRU00169"/>
    </source>
</evidence>
<dbReference type="Pfam" id="PF02518">
    <property type="entry name" value="HATPase_c"/>
    <property type="match status" value="1"/>
</dbReference>
<name>A0ABR6ZHS4_9BURK</name>
<comment type="caution">
    <text evidence="10">The sequence shown here is derived from an EMBL/GenBank/DDBJ whole genome shotgun (WGS) entry which is preliminary data.</text>
</comment>
<dbReference type="InterPro" id="IPR001789">
    <property type="entry name" value="Sig_transdc_resp-reg_receiver"/>
</dbReference>
<evidence type="ECO:0000259" key="8">
    <source>
        <dbReference type="PROSITE" id="PS50109"/>
    </source>
</evidence>
<evidence type="ECO:0000256" key="4">
    <source>
        <dbReference type="ARBA" id="ARBA00022679"/>
    </source>
</evidence>
<keyword evidence="7" id="KW-1133">Transmembrane helix</keyword>
<dbReference type="EMBL" id="JACOFX010000028">
    <property type="protein sequence ID" value="MBC3911292.1"/>
    <property type="molecule type" value="Genomic_DNA"/>
</dbReference>
<keyword evidence="7" id="KW-0472">Membrane</keyword>
<comment type="catalytic activity">
    <reaction evidence="1">
        <text>ATP + protein L-histidine = ADP + protein N-phospho-L-histidine.</text>
        <dbReference type="EC" id="2.7.13.3"/>
    </reaction>
</comment>
<organism evidence="10 11">
    <name type="scientific">Undibacterium umbellatum</name>
    <dbReference type="NCBI Taxonomy" id="2762300"/>
    <lineage>
        <taxon>Bacteria</taxon>
        <taxon>Pseudomonadati</taxon>
        <taxon>Pseudomonadota</taxon>
        <taxon>Betaproteobacteria</taxon>
        <taxon>Burkholderiales</taxon>
        <taxon>Oxalobacteraceae</taxon>
        <taxon>Undibacterium</taxon>
    </lineage>
</organism>
<dbReference type="Pfam" id="PF00072">
    <property type="entry name" value="Response_reg"/>
    <property type="match status" value="1"/>
</dbReference>
<dbReference type="SUPFAM" id="SSF52172">
    <property type="entry name" value="CheY-like"/>
    <property type="match status" value="1"/>
</dbReference>
<protein>
    <recommendedName>
        <fullName evidence="2">histidine kinase</fullName>
        <ecNumber evidence="2">2.7.13.3</ecNumber>
    </recommendedName>
</protein>
<feature type="transmembrane region" description="Helical" evidence="7">
    <location>
        <begin position="120"/>
        <end position="139"/>
    </location>
</feature>
<dbReference type="PROSITE" id="PS50109">
    <property type="entry name" value="HIS_KIN"/>
    <property type="match status" value="1"/>
</dbReference>
<evidence type="ECO:0000256" key="3">
    <source>
        <dbReference type="ARBA" id="ARBA00022553"/>
    </source>
</evidence>
<dbReference type="Gene3D" id="3.30.565.10">
    <property type="entry name" value="Histidine kinase-like ATPase, C-terminal domain"/>
    <property type="match status" value="1"/>
</dbReference>
<evidence type="ECO:0000259" key="9">
    <source>
        <dbReference type="PROSITE" id="PS50110"/>
    </source>
</evidence>
<dbReference type="InterPro" id="IPR036097">
    <property type="entry name" value="HisK_dim/P_sf"/>
</dbReference>
<accession>A0ABR6ZHS4</accession>
<feature type="transmembrane region" description="Helical" evidence="7">
    <location>
        <begin position="96"/>
        <end position="114"/>
    </location>
</feature>
<dbReference type="InterPro" id="IPR036890">
    <property type="entry name" value="HATPase_C_sf"/>
</dbReference>
<dbReference type="SMART" id="SM00448">
    <property type="entry name" value="REC"/>
    <property type="match status" value="1"/>
</dbReference>
<dbReference type="GO" id="GO:0016301">
    <property type="term" value="F:kinase activity"/>
    <property type="evidence" value="ECO:0007669"/>
    <property type="project" value="UniProtKB-KW"/>
</dbReference>
<evidence type="ECO:0000313" key="10">
    <source>
        <dbReference type="EMBL" id="MBC3911292.1"/>
    </source>
</evidence>
<dbReference type="CDD" id="cd00156">
    <property type="entry name" value="REC"/>
    <property type="match status" value="1"/>
</dbReference>
<evidence type="ECO:0000256" key="7">
    <source>
        <dbReference type="SAM" id="Phobius"/>
    </source>
</evidence>
<dbReference type="SUPFAM" id="SSF47384">
    <property type="entry name" value="Homodimeric domain of signal transducing histidine kinase"/>
    <property type="match status" value="1"/>
</dbReference>
<keyword evidence="3 6" id="KW-0597">Phosphoprotein</keyword>
<dbReference type="PROSITE" id="PS50110">
    <property type="entry name" value="RESPONSE_REGULATORY"/>
    <property type="match status" value="1"/>
</dbReference>
<evidence type="ECO:0000256" key="2">
    <source>
        <dbReference type="ARBA" id="ARBA00012438"/>
    </source>
</evidence>
<keyword evidence="7" id="KW-0812">Transmembrane</keyword>
<dbReference type="PANTHER" id="PTHR43047:SF9">
    <property type="entry name" value="HISTIDINE KINASE"/>
    <property type="match status" value="1"/>
</dbReference>
<keyword evidence="5 10" id="KW-0418">Kinase</keyword>
<evidence type="ECO:0000256" key="5">
    <source>
        <dbReference type="ARBA" id="ARBA00022777"/>
    </source>
</evidence>
<dbReference type="Gene3D" id="1.10.287.130">
    <property type="match status" value="1"/>
</dbReference>
<feature type="transmembrane region" description="Helical" evidence="7">
    <location>
        <begin position="54"/>
        <end position="75"/>
    </location>
</feature>
<feature type="transmembrane region" description="Helical" evidence="7">
    <location>
        <begin position="30"/>
        <end position="48"/>
    </location>
</feature>
<dbReference type="PANTHER" id="PTHR43047">
    <property type="entry name" value="TWO-COMPONENT HISTIDINE PROTEIN KINASE"/>
    <property type="match status" value="1"/>
</dbReference>
<dbReference type="InterPro" id="IPR005467">
    <property type="entry name" value="His_kinase_dom"/>
</dbReference>
<gene>
    <name evidence="10" type="ORF">H8L47_27400</name>
</gene>
<dbReference type="PRINTS" id="PR00344">
    <property type="entry name" value="BCTRLSENSOR"/>
</dbReference>
<feature type="transmembrane region" description="Helical" evidence="7">
    <location>
        <begin position="146"/>
        <end position="165"/>
    </location>
</feature>
<evidence type="ECO:0000313" key="11">
    <source>
        <dbReference type="Proteomes" id="UP000646911"/>
    </source>
</evidence>
<keyword evidence="4" id="KW-0808">Transferase</keyword>
<dbReference type="CDD" id="cd00082">
    <property type="entry name" value="HisKA"/>
    <property type="match status" value="1"/>
</dbReference>
<dbReference type="InterPro" id="IPR003661">
    <property type="entry name" value="HisK_dim/P_dom"/>
</dbReference>
<dbReference type="InterPro" id="IPR004358">
    <property type="entry name" value="Sig_transdc_His_kin-like_C"/>
</dbReference>
<dbReference type="Proteomes" id="UP000646911">
    <property type="component" value="Unassembled WGS sequence"/>
</dbReference>
<feature type="domain" description="Histidine kinase" evidence="8">
    <location>
        <begin position="231"/>
        <end position="444"/>
    </location>
</feature>
<feature type="domain" description="Response regulatory" evidence="9">
    <location>
        <begin position="468"/>
        <end position="585"/>
    </location>
</feature>
<dbReference type="Pfam" id="PF00512">
    <property type="entry name" value="HisKA"/>
    <property type="match status" value="1"/>
</dbReference>
<dbReference type="Gene3D" id="3.40.50.2300">
    <property type="match status" value="1"/>
</dbReference>
<feature type="modified residue" description="4-aspartylphosphate" evidence="6">
    <location>
        <position position="519"/>
    </location>
</feature>
<proteinExistence type="predicted"/>
<dbReference type="InterPro" id="IPR011006">
    <property type="entry name" value="CheY-like_superfamily"/>
</dbReference>
<dbReference type="SMART" id="SM00387">
    <property type="entry name" value="HATPase_c"/>
    <property type="match status" value="1"/>
</dbReference>
<feature type="transmembrane region" description="Helical" evidence="7">
    <location>
        <begin position="171"/>
        <end position="190"/>
    </location>
</feature>
<dbReference type="SUPFAM" id="SSF55874">
    <property type="entry name" value="ATPase domain of HSP90 chaperone/DNA topoisomerase II/histidine kinase"/>
    <property type="match status" value="1"/>
</dbReference>
<reference evidence="10 11" key="1">
    <citation type="submission" date="2020-08" db="EMBL/GenBank/DDBJ databases">
        <title>Novel species isolated from subtropical streams in China.</title>
        <authorList>
            <person name="Lu H."/>
        </authorList>
    </citation>
    <scope>NUCLEOTIDE SEQUENCE [LARGE SCALE GENOMIC DNA]</scope>
    <source>
        <strain evidence="10 11">NL8W</strain>
    </source>
</reference>
<dbReference type="InterPro" id="IPR003594">
    <property type="entry name" value="HATPase_dom"/>
</dbReference>